<keyword evidence="1" id="KW-1133">Transmembrane helix</keyword>
<reference evidence="2" key="1">
    <citation type="journal article" date="2020" name="bioRxiv">
        <title>A rank-normalized archaeal taxonomy based on genome phylogeny resolves widespread incomplete and uneven classifications.</title>
        <authorList>
            <person name="Rinke C."/>
            <person name="Chuvochina M."/>
            <person name="Mussig A.J."/>
            <person name="Chaumeil P.-A."/>
            <person name="Waite D.W."/>
            <person name="Whitman W.B."/>
            <person name="Parks D.H."/>
            <person name="Hugenholtz P."/>
        </authorList>
    </citation>
    <scope>NUCLEOTIDE SEQUENCE</scope>
    <source>
        <strain evidence="2">UBA10191</strain>
    </source>
</reference>
<accession>A0A7J4JW21</accession>
<reference evidence="3" key="2">
    <citation type="submission" date="2021-03" db="EMBL/GenBank/DDBJ databases">
        <authorList>
            <person name="Jaffe A."/>
        </authorList>
    </citation>
    <scope>NUCLEOTIDE SEQUENCE</scope>
    <source>
        <strain evidence="3">RIFCSPLOWO2_01_FULL_43_13</strain>
    </source>
</reference>
<evidence type="ECO:0000313" key="3">
    <source>
        <dbReference type="EMBL" id="MBS3058511.1"/>
    </source>
</evidence>
<proteinExistence type="predicted"/>
<gene>
    <name evidence="2" type="ORF">HA222_03445</name>
    <name evidence="3" type="ORF">J4478_03875</name>
</gene>
<evidence type="ECO:0000313" key="2">
    <source>
        <dbReference type="EMBL" id="HIH21684.1"/>
    </source>
</evidence>
<evidence type="ECO:0000313" key="4">
    <source>
        <dbReference type="Proteomes" id="UP000590964"/>
    </source>
</evidence>
<reference evidence="3" key="3">
    <citation type="submission" date="2021-05" db="EMBL/GenBank/DDBJ databases">
        <title>Protein family content uncovers lineage relationships and bacterial pathway maintenance mechanisms in DPANN archaea.</title>
        <authorList>
            <person name="Castelle C.J."/>
            <person name="Meheust R."/>
            <person name="Jaffe A.L."/>
            <person name="Seitz K."/>
            <person name="Gong X."/>
            <person name="Baker B.J."/>
            <person name="Banfield J.F."/>
        </authorList>
    </citation>
    <scope>NUCLEOTIDE SEQUENCE</scope>
    <source>
        <strain evidence="3">RIFCSPLOWO2_01_FULL_43_13</strain>
    </source>
</reference>
<sequence length="91" mass="10259">MKASVLFLAGFLLAAVFILAFKAQSFSLATGSAVMQGKEAYLTVEALYFYVILVALAVIVCAIIWYFNRLFDREESSQKQRGKKRGFQKHE</sequence>
<name>A0A7J4JW21_9ARCH</name>
<dbReference type="EMBL" id="JAGVWB010000027">
    <property type="protein sequence ID" value="MBS3058511.1"/>
    <property type="molecule type" value="Genomic_DNA"/>
</dbReference>
<protein>
    <submittedName>
        <fullName evidence="2">Uncharacterized protein</fullName>
    </submittedName>
</protein>
<comment type="caution">
    <text evidence="2">The sequence shown here is derived from an EMBL/GenBank/DDBJ whole genome shotgun (WGS) entry which is preliminary data.</text>
</comment>
<dbReference type="Proteomes" id="UP000680185">
    <property type="component" value="Unassembled WGS sequence"/>
</dbReference>
<dbReference type="AlphaFoldDB" id="A0A7J4JW21"/>
<evidence type="ECO:0000256" key="1">
    <source>
        <dbReference type="SAM" id="Phobius"/>
    </source>
</evidence>
<dbReference type="Proteomes" id="UP000590964">
    <property type="component" value="Unassembled WGS sequence"/>
</dbReference>
<feature type="transmembrane region" description="Helical" evidence="1">
    <location>
        <begin position="47"/>
        <end position="67"/>
    </location>
</feature>
<organism evidence="2 4">
    <name type="scientific">Candidatus Iainarchaeum sp</name>
    <dbReference type="NCBI Taxonomy" id="3101447"/>
    <lineage>
        <taxon>Archaea</taxon>
        <taxon>Candidatus Iainarchaeota</taxon>
        <taxon>Candidatus Iainarchaeia</taxon>
        <taxon>Candidatus Iainarchaeales</taxon>
        <taxon>Candidatus Iainarchaeaceae</taxon>
        <taxon>Candidatus Iainarchaeum</taxon>
    </lineage>
</organism>
<dbReference type="EMBL" id="DUFW01000057">
    <property type="protein sequence ID" value="HIH21684.1"/>
    <property type="molecule type" value="Genomic_DNA"/>
</dbReference>
<keyword evidence="1" id="KW-0812">Transmembrane</keyword>
<keyword evidence="1" id="KW-0472">Membrane</keyword>